<sequence>MYRIQFFLSCLEETSNINNILFLSVFIRVLLNSFKIFSTEN</sequence>
<reference evidence="1" key="2">
    <citation type="journal article" date="2015" name="Fish Shellfish Immunol.">
        <title>Early steps in the European eel (Anguilla anguilla)-Vibrio vulnificus interaction in the gills: Role of the RtxA13 toxin.</title>
        <authorList>
            <person name="Callol A."/>
            <person name="Pajuelo D."/>
            <person name="Ebbesson L."/>
            <person name="Teles M."/>
            <person name="MacKenzie S."/>
            <person name="Amaro C."/>
        </authorList>
    </citation>
    <scope>NUCLEOTIDE SEQUENCE</scope>
</reference>
<dbReference type="EMBL" id="GBXM01084685">
    <property type="protein sequence ID" value="JAH23892.1"/>
    <property type="molecule type" value="Transcribed_RNA"/>
</dbReference>
<dbReference type="AlphaFoldDB" id="A0A0E9R552"/>
<reference evidence="1" key="1">
    <citation type="submission" date="2014-11" db="EMBL/GenBank/DDBJ databases">
        <authorList>
            <person name="Amaro Gonzalez C."/>
        </authorList>
    </citation>
    <scope>NUCLEOTIDE SEQUENCE</scope>
</reference>
<name>A0A0E9R552_ANGAN</name>
<organism evidence="1">
    <name type="scientific">Anguilla anguilla</name>
    <name type="common">European freshwater eel</name>
    <name type="synonym">Muraena anguilla</name>
    <dbReference type="NCBI Taxonomy" id="7936"/>
    <lineage>
        <taxon>Eukaryota</taxon>
        <taxon>Metazoa</taxon>
        <taxon>Chordata</taxon>
        <taxon>Craniata</taxon>
        <taxon>Vertebrata</taxon>
        <taxon>Euteleostomi</taxon>
        <taxon>Actinopterygii</taxon>
        <taxon>Neopterygii</taxon>
        <taxon>Teleostei</taxon>
        <taxon>Anguilliformes</taxon>
        <taxon>Anguillidae</taxon>
        <taxon>Anguilla</taxon>
    </lineage>
</organism>
<proteinExistence type="predicted"/>
<protein>
    <submittedName>
        <fullName evidence="1">Uncharacterized protein</fullName>
    </submittedName>
</protein>
<evidence type="ECO:0000313" key="1">
    <source>
        <dbReference type="EMBL" id="JAH23892.1"/>
    </source>
</evidence>
<accession>A0A0E9R552</accession>